<dbReference type="InterPro" id="IPR052027">
    <property type="entry name" value="PspC"/>
</dbReference>
<evidence type="ECO:0000259" key="9">
    <source>
        <dbReference type="Pfam" id="PF22571"/>
    </source>
</evidence>
<dbReference type="Proteomes" id="UP000484164">
    <property type="component" value="Unassembled WGS sequence"/>
</dbReference>
<dbReference type="InterPro" id="IPR007168">
    <property type="entry name" value="Phageshock_PspC_N"/>
</dbReference>
<keyword evidence="5 7" id="KW-0472">Membrane</keyword>
<dbReference type="RefSeq" id="WP_151692617.1">
    <property type="nucleotide sequence ID" value="NZ_BMGX01000002.1"/>
</dbReference>
<feature type="transmembrane region" description="Helical" evidence="7">
    <location>
        <begin position="141"/>
        <end position="168"/>
    </location>
</feature>
<feature type="transmembrane region" description="Helical" evidence="7">
    <location>
        <begin position="336"/>
        <end position="356"/>
    </location>
</feature>
<feature type="region of interest" description="Disordered" evidence="6">
    <location>
        <begin position="85"/>
        <end position="106"/>
    </location>
</feature>
<dbReference type="OrthoDB" id="5772680at2"/>
<dbReference type="InterPro" id="IPR054319">
    <property type="entry name" value="PspC-rel_ToastRack"/>
</dbReference>
<evidence type="ECO:0000256" key="5">
    <source>
        <dbReference type="ARBA" id="ARBA00023136"/>
    </source>
</evidence>
<feature type="compositionally biased region" description="Low complexity" evidence="6">
    <location>
        <begin position="96"/>
        <end position="105"/>
    </location>
</feature>
<sequence length="601" mass="67656">MNKTININLAGIIFHVDEEAYAVLTDYLRKLKAQFNRQEGGDEIMMDIEARLAELFTERMGETRQVISLADVEATIEIMGQPEDYADPDAEEEMNGSSSGQSTSSDYRTYRAPRRLYRDPDDNILGGVCSGLAAYMNTDPIWIRLAFVALVIGAGTGFWLYIILWIVIPEAKTTAQKLQMRGEKINISNIEKSVREELKNVGESLNKLGKDGRIKKGGNRIANAVEELVETLLKIIGAILKFVFKLIGIAFLIIAVVVLVVLFSAAVGHGINIQGSNVGLTEIYSYITAFLPTGYSETFVWTAFVLLLIAPIVGLITASSKILFNYKLSNKPLITLAGLMSLSGIVMFLILGFASAREFEGRETDTSQFAVQNATVENAIQLKLSEAVYDVPYDSEVYIDNDKHIIISEVDLDVRRTRESTPYVEVTRKSHGRSRNHASELASRIEFDIMQEGNTIFMDEFLRVDLDDRFRGQEVDVVLYLPEGYSVYLDYSVRKIINDIDNVTDTYDPYMVEHVWMMTSKGLACADCDDYSKDKPREDLENDEWEKEWINEAEQMEKELEKAPPAPIPAINEVREELPQRSASNITTEVLRETPFTESLI</sequence>
<protein>
    <submittedName>
        <fullName evidence="11">PspC domain-containing protein</fullName>
    </submittedName>
</protein>
<proteinExistence type="predicted"/>
<evidence type="ECO:0000256" key="1">
    <source>
        <dbReference type="ARBA" id="ARBA00004162"/>
    </source>
</evidence>
<evidence type="ECO:0000256" key="4">
    <source>
        <dbReference type="ARBA" id="ARBA00022989"/>
    </source>
</evidence>
<dbReference type="InterPro" id="IPR054321">
    <property type="entry name" value="PspC-rel_TM"/>
</dbReference>
<comment type="subcellular location">
    <subcellularLocation>
        <location evidence="1">Cell membrane</location>
        <topology evidence="1">Single-pass membrane protein</topology>
    </subcellularLocation>
</comment>
<evidence type="ECO:0000259" key="8">
    <source>
        <dbReference type="Pfam" id="PF04024"/>
    </source>
</evidence>
<feature type="transmembrane region" description="Helical" evidence="7">
    <location>
        <begin position="242"/>
        <end position="267"/>
    </location>
</feature>
<evidence type="ECO:0000313" key="11">
    <source>
        <dbReference type="EMBL" id="KAB2817929.1"/>
    </source>
</evidence>
<evidence type="ECO:0000256" key="7">
    <source>
        <dbReference type="SAM" id="Phobius"/>
    </source>
</evidence>
<feature type="domain" description="PspC-related transmembrane region" evidence="9">
    <location>
        <begin position="214"/>
        <end position="359"/>
    </location>
</feature>
<feature type="compositionally biased region" description="Acidic residues" evidence="6">
    <location>
        <begin position="85"/>
        <end position="94"/>
    </location>
</feature>
<evidence type="ECO:0000259" key="10">
    <source>
        <dbReference type="Pfam" id="PF22744"/>
    </source>
</evidence>
<reference evidence="11 12" key="1">
    <citation type="submission" date="2019-10" db="EMBL/GenBank/DDBJ databases">
        <title>Genome sequence of Phaeocystidibacter marisrubri JCM30614 (type strain).</title>
        <authorList>
            <person name="Bowman J.P."/>
        </authorList>
    </citation>
    <scope>NUCLEOTIDE SEQUENCE [LARGE SCALE GENOMIC DNA]</scope>
    <source>
        <strain evidence="11 12">JCM 30614</strain>
    </source>
</reference>
<accession>A0A6L3ZJV9</accession>
<dbReference type="Pfam" id="PF22571">
    <property type="entry name" value="LiaI-LiaF-TM_PspC"/>
    <property type="match status" value="1"/>
</dbReference>
<feature type="transmembrane region" description="Helical" evidence="7">
    <location>
        <begin position="299"/>
        <end position="324"/>
    </location>
</feature>
<keyword evidence="2" id="KW-1003">Cell membrane</keyword>
<dbReference type="AlphaFoldDB" id="A0A6L3ZJV9"/>
<evidence type="ECO:0000313" key="12">
    <source>
        <dbReference type="Proteomes" id="UP000484164"/>
    </source>
</evidence>
<keyword evidence="4 7" id="KW-1133">Transmembrane helix</keyword>
<name>A0A6L3ZJV9_9FLAO</name>
<feature type="domain" description="Phage shock protein PspC N-terminal" evidence="8">
    <location>
        <begin position="114"/>
        <end position="171"/>
    </location>
</feature>
<comment type="caution">
    <text evidence="11">The sequence shown here is derived from an EMBL/GenBank/DDBJ whole genome shotgun (WGS) entry which is preliminary data.</text>
</comment>
<keyword evidence="12" id="KW-1185">Reference proteome</keyword>
<gene>
    <name evidence="11" type="ORF">F8C82_05860</name>
</gene>
<dbReference type="EMBL" id="WBVQ01000001">
    <property type="protein sequence ID" value="KAB2817929.1"/>
    <property type="molecule type" value="Genomic_DNA"/>
</dbReference>
<feature type="domain" description="PspC-related ToastRack" evidence="10">
    <location>
        <begin position="401"/>
        <end position="530"/>
    </location>
</feature>
<evidence type="ECO:0000256" key="6">
    <source>
        <dbReference type="SAM" id="MobiDB-lite"/>
    </source>
</evidence>
<dbReference type="PANTHER" id="PTHR33885">
    <property type="entry name" value="PHAGE SHOCK PROTEIN C"/>
    <property type="match status" value="1"/>
</dbReference>
<dbReference type="GO" id="GO:0005886">
    <property type="term" value="C:plasma membrane"/>
    <property type="evidence" value="ECO:0007669"/>
    <property type="project" value="UniProtKB-SubCell"/>
</dbReference>
<organism evidence="11 12">
    <name type="scientific">Phaeocystidibacter marisrubri</name>
    <dbReference type="NCBI Taxonomy" id="1577780"/>
    <lineage>
        <taxon>Bacteria</taxon>
        <taxon>Pseudomonadati</taxon>
        <taxon>Bacteroidota</taxon>
        <taxon>Flavobacteriia</taxon>
        <taxon>Flavobacteriales</taxon>
        <taxon>Phaeocystidibacteraceae</taxon>
        <taxon>Phaeocystidibacter</taxon>
    </lineage>
</organism>
<evidence type="ECO:0000256" key="3">
    <source>
        <dbReference type="ARBA" id="ARBA00022692"/>
    </source>
</evidence>
<keyword evidence="3 7" id="KW-0812">Transmembrane</keyword>
<dbReference type="Pfam" id="PF22744">
    <property type="entry name" value="Toast-rack_PspC-Cterm"/>
    <property type="match status" value="1"/>
</dbReference>
<dbReference type="Pfam" id="PF04024">
    <property type="entry name" value="PspC"/>
    <property type="match status" value="1"/>
</dbReference>
<evidence type="ECO:0000256" key="2">
    <source>
        <dbReference type="ARBA" id="ARBA00022475"/>
    </source>
</evidence>
<dbReference type="PANTHER" id="PTHR33885:SF3">
    <property type="entry name" value="PHAGE SHOCK PROTEIN C"/>
    <property type="match status" value="1"/>
</dbReference>